<feature type="signal peptide" evidence="1">
    <location>
        <begin position="1"/>
        <end position="21"/>
    </location>
</feature>
<dbReference type="Proteomes" id="UP000694844">
    <property type="component" value="Chromosome 3"/>
</dbReference>
<gene>
    <name evidence="4" type="primary">LOC111124444</name>
</gene>
<dbReference type="OrthoDB" id="64893at2759"/>
<proteinExistence type="predicted"/>
<dbReference type="RefSeq" id="XP_022323006.1">
    <property type="nucleotide sequence ID" value="XM_022467298.1"/>
</dbReference>
<dbReference type="GeneID" id="111124444"/>
<reference evidence="4" key="1">
    <citation type="submission" date="2025-08" db="UniProtKB">
        <authorList>
            <consortium name="RefSeq"/>
        </authorList>
    </citation>
    <scope>IDENTIFICATION</scope>
    <source>
        <tissue evidence="4">Whole sample</tissue>
    </source>
</reference>
<feature type="chain" id="PRO_5034605759" evidence="1">
    <location>
        <begin position="22"/>
        <end position="320"/>
    </location>
</feature>
<keyword evidence="3" id="KW-1185">Reference proteome</keyword>
<dbReference type="AlphaFoldDB" id="A0A8B8D815"/>
<protein>
    <submittedName>
        <fullName evidence="4">Uncharacterized protein LOC111124444</fullName>
    </submittedName>
</protein>
<evidence type="ECO:0000313" key="3">
    <source>
        <dbReference type="Proteomes" id="UP000694844"/>
    </source>
</evidence>
<sequence length="320" mass="35436">MRYHTVVTILASLFAIGEPHGYMIDPPQRSSMWRVYPGFTPNYNDMELYCGGRERQWNELGGKCGTCGDPYDAEVPENEAGGKYATGIIGRNYTRGQIIKVKVVLTANHVGDFQFKLCPHNNPKERVSPQCLDQHVLTLAGTNEHRYLVSSMQWEHEIDLQLPPEVVCTQCVLQWTYTTGNSPGYPPEMFVNCADVAIVGDVSSVAEPFTSSPLKSPNTPGTLTTTIGDSKGCSNGVLMCHGTPPDDVTEERFCNEHCRKGTSSCTTKRCYCQCENITCKAIGAFEGQTSVDAWCTTICTLTSDLCSTANRDRCRCVYRY</sequence>
<dbReference type="InterPro" id="IPR004302">
    <property type="entry name" value="Cellulose/chitin-bd_N"/>
</dbReference>
<evidence type="ECO:0000259" key="2">
    <source>
        <dbReference type="Pfam" id="PF03067"/>
    </source>
</evidence>
<dbReference type="KEGG" id="cvn:111124444"/>
<accession>A0A8B8D815</accession>
<dbReference type="Pfam" id="PF03067">
    <property type="entry name" value="LPMO_10"/>
    <property type="match status" value="1"/>
</dbReference>
<keyword evidence="1" id="KW-0732">Signal</keyword>
<feature type="domain" description="Chitin-binding type-4" evidence="2">
    <location>
        <begin position="20"/>
        <end position="196"/>
    </location>
</feature>
<evidence type="ECO:0000313" key="4">
    <source>
        <dbReference type="RefSeq" id="XP_022323006.1"/>
    </source>
</evidence>
<name>A0A8B8D815_CRAVI</name>
<evidence type="ECO:0000256" key="1">
    <source>
        <dbReference type="SAM" id="SignalP"/>
    </source>
</evidence>
<organism evidence="3 4">
    <name type="scientific">Crassostrea virginica</name>
    <name type="common">Eastern oyster</name>
    <dbReference type="NCBI Taxonomy" id="6565"/>
    <lineage>
        <taxon>Eukaryota</taxon>
        <taxon>Metazoa</taxon>
        <taxon>Spiralia</taxon>
        <taxon>Lophotrochozoa</taxon>
        <taxon>Mollusca</taxon>
        <taxon>Bivalvia</taxon>
        <taxon>Autobranchia</taxon>
        <taxon>Pteriomorphia</taxon>
        <taxon>Ostreida</taxon>
        <taxon>Ostreoidea</taxon>
        <taxon>Ostreidae</taxon>
        <taxon>Crassostrea</taxon>
    </lineage>
</organism>
<dbReference type="Gene3D" id="2.70.50.70">
    <property type="match status" value="1"/>
</dbReference>